<proteinExistence type="predicted"/>
<dbReference type="InterPro" id="IPR011008">
    <property type="entry name" value="Dimeric_a/b-barrel"/>
</dbReference>
<evidence type="ECO:0000313" key="2">
    <source>
        <dbReference type="EMBL" id="SVD67463.1"/>
    </source>
</evidence>
<gene>
    <name evidence="2" type="ORF">METZ01_LOCUS420317</name>
</gene>
<organism evidence="2">
    <name type="scientific">marine metagenome</name>
    <dbReference type="NCBI Taxonomy" id="408172"/>
    <lineage>
        <taxon>unclassified sequences</taxon>
        <taxon>metagenomes</taxon>
        <taxon>ecological metagenomes</taxon>
    </lineage>
</organism>
<reference evidence="2" key="1">
    <citation type="submission" date="2018-05" db="EMBL/GenBank/DDBJ databases">
        <authorList>
            <person name="Lanie J.A."/>
            <person name="Ng W.-L."/>
            <person name="Kazmierczak K.M."/>
            <person name="Andrzejewski T.M."/>
            <person name="Davidsen T.M."/>
            <person name="Wayne K.J."/>
            <person name="Tettelin H."/>
            <person name="Glass J.I."/>
            <person name="Rusch D."/>
            <person name="Podicherti R."/>
            <person name="Tsui H.-C.T."/>
            <person name="Winkler M.E."/>
        </authorList>
    </citation>
    <scope>NUCLEOTIDE SEQUENCE</scope>
</reference>
<name>A0A382X919_9ZZZZ</name>
<dbReference type="Pfam" id="PF02426">
    <property type="entry name" value="MIase"/>
    <property type="match status" value="1"/>
</dbReference>
<protein>
    <recommendedName>
        <fullName evidence="1">Muconolactone isomerase domain-containing protein</fullName>
    </recommendedName>
</protein>
<accession>A0A382X919</accession>
<evidence type="ECO:0000259" key="1">
    <source>
        <dbReference type="Pfam" id="PF02426"/>
    </source>
</evidence>
<dbReference type="InterPro" id="IPR026029">
    <property type="entry name" value="MLI_dom"/>
</dbReference>
<sequence length="107" mass="12385">MLYLVTTDHFLQGSPREPEQNKLLFEQVITSVEILHKLKEEGKILAGGVPSAQRKHVFIIEAESNDEVTQLLQGLPVWMEHRWEVVPLETWETHLDFLTNLKEQLGL</sequence>
<dbReference type="Gene3D" id="3.30.70.1060">
    <property type="entry name" value="Dimeric alpha+beta barrel"/>
    <property type="match status" value="1"/>
</dbReference>
<feature type="domain" description="Muconolactone isomerase" evidence="1">
    <location>
        <begin position="1"/>
        <end position="91"/>
    </location>
</feature>
<dbReference type="SUPFAM" id="SSF54909">
    <property type="entry name" value="Dimeric alpha+beta barrel"/>
    <property type="match status" value="1"/>
</dbReference>
<dbReference type="EMBL" id="UINC01165844">
    <property type="protein sequence ID" value="SVD67463.1"/>
    <property type="molecule type" value="Genomic_DNA"/>
</dbReference>
<dbReference type="AlphaFoldDB" id="A0A382X919"/>